<dbReference type="InterPro" id="IPR010999">
    <property type="entry name" value="Retrovr_matrix"/>
</dbReference>
<evidence type="ECO:0000313" key="5">
    <source>
        <dbReference type="EMBL" id="HCZ75201.1"/>
    </source>
</evidence>
<dbReference type="Proteomes" id="UP000008227">
    <property type="component" value="Chromosome 6"/>
</dbReference>
<evidence type="ECO:0000256" key="2">
    <source>
        <dbReference type="SAM" id="MobiDB-lite"/>
    </source>
</evidence>
<dbReference type="OMA" id="EFCRIWI"/>
<feature type="domain" description="RNase H type-1" evidence="4">
    <location>
        <begin position="1118"/>
        <end position="1263"/>
    </location>
</feature>
<dbReference type="EMBL" id="DQIR01019726">
    <property type="protein sequence ID" value="HCZ75201.1"/>
    <property type="molecule type" value="Transcribed_RNA"/>
</dbReference>
<dbReference type="PANTHER" id="PTHR33064">
    <property type="entry name" value="POL PROTEIN"/>
    <property type="match status" value="1"/>
</dbReference>
<dbReference type="Pfam" id="PF02093">
    <property type="entry name" value="Gag_p30"/>
    <property type="match status" value="1"/>
</dbReference>
<dbReference type="InterPro" id="IPR041577">
    <property type="entry name" value="RT_RNaseH_2"/>
</dbReference>
<dbReference type="Gene3D" id="1.10.150.180">
    <property type="entry name" value="Gamma-retroviral matrix domain"/>
    <property type="match status" value="1"/>
</dbReference>
<dbReference type="InterPro" id="IPR043502">
    <property type="entry name" value="DNA/RNA_pol_sf"/>
</dbReference>
<dbReference type="SUPFAM" id="SSF47943">
    <property type="entry name" value="Retrovirus capsid protein, N-terminal core domain"/>
    <property type="match status" value="1"/>
</dbReference>
<protein>
    <submittedName>
        <fullName evidence="5">Endogenous retrovirus group K member 25 Pol</fullName>
    </submittedName>
</protein>
<dbReference type="PROSITE" id="PS50879">
    <property type="entry name" value="RNASE_H_1"/>
    <property type="match status" value="1"/>
</dbReference>
<evidence type="ECO:0000259" key="3">
    <source>
        <dbReference type="PROSITE" id="PS50878"/>
    </source>
</evidence>
<dbReference type="Ensembl" id="ENSSSCT00000044870.3">
    <property type="protein sequence ID" value="ENSSSCP00000076702.1"/>
    <property type="gene ID" value="ENSSSCG00000034697.3"/>
</dbReference>
<evidence type="ECO:0000313" key="8">
    <source>
        <dbReference type="Proteomes" id="UP000008227"/>
    </source>
</evidence>
<reference evidence="7" key="2">
    <citation type="journal article" date="2020" name="Gigascience">
        <title>An improved pig reference genome sequence to enable pig genetics and genomics research.</title>
        <authorList>
            <person name="Warr A."/>
            <person name="Affara N."/>
            <person name="Aken B."/>
            <person name="Beiki H."/>
            <person name="Bickhart D.M."/>
            <person name="Billis K."/>
            <person name="Chow W."/>
            <person name="Eory L."/>
            <person name="Finlayson H.A."/>
            <person name="Flicek P."/>
            <person name="Giron C.G."/>
            <person name="Griffin D.K."/>
            <person name="Hall R."/>
            <person name="Hannum G."/>
            <person name="Hourlier T."/>
            <person name="Howe K."/>
            <person name="Hume D.A."/>
            <person name="Izuogu O."/>
            <person name="Kim K."/>
            <person name="Koren S."/>
            <person name="Liu H."/>
            <person name="Manchanda N."/>
            <person name="Martin F.J."/>
            <person name="Nonneman D.J."/>
            <person name="O'Connor R.E."/>
            <person name="Phillippy A.M."/>
            <person name="Rohrer G.A."/>
            <person name="Rosen B.D."/>
            <person name="Rund L.A."/>
            <person name="Sargent C.A."/>
            <person name="Schook L.B."/>
            <person name="Schroeder S.G."/>
            <person name="Schwartz A.S."/>
            <person name="Skinner B.M."/>
            <person name="Talbot R."/>
            <person name="Tseng E."/>
            <person name="Tuggle C.K."/>
            <person name="Watson M."/>
            <person name="Smith T.P.L."/>
            <person name="Archibald A.L."/>
        </authorList>
    </citation>
    <scope>NUCLEOTIDE SEQUENCE [LARGE SCALE GENOMIC DNA]</scope>
    <source>
        <strain evidence="7">Duroc</strain>
    </source>
</reference>
<evidence type="ECO:0000313" key="6">
    <source>
        <dbReference type="EMBL" id="HDA62690.1"/>
    </source>
</evidence>
<comment type="similarity">
    <text evidence="1">Belongs to the beta type-B retroviral polymerase family. HERV class-II K(HML-2) pol subfamily.</text>
</comment>
<dbReference type="Gene3D" id="1.10.375.10">
    <property type="entry name" value="Human Immunodeficiency Virus Type 1 Capsid Protein"/>
    <property type="match status" value="1"/>
</dbReference>
<feature type="compositionally biased region" description="Polar residues" evidence="2">
    <location>
        <begin position="469"/>
        <end position="485"/>
    </location>
</feature>
<dbReference type="Pfam" id="PF17919">
    <property type="entry name" value="RT_RNaseH_2"/>
    <property type="match status" value="1"/>
</dbReference>
<organism evidence="6">
    <name type="scientific">Sus scrofa</name>
    <name type="common">Pig</name>
    <dbReference type="NCBI Taxonomy" id="9823"/>
    <lineage>
        <taxon>Eukaryota</taxon>
        <taxon>Metazoa</taxon>
        <taxon>Chordata</taxon>
        <taxon>Craniata</taxon>
        <taxon>Vertebrata</taxon>
        <taxon>Euteleostomi</taxon>
        <taxon>Mammalia</taxon>
        <taxon>Eutheria</taxon>
        <taxon>Laurasiatheria</taxon>
        <taxon>Artiodactyla</taxon>
        <taxon>Suina</taxon>
        <taxon>Suidae</taxon>
        <taxon>Sus</taxon>
    </lineage>
</organism>
<sequence length="1267" mass="142113">MGNYDSIPDGSPLKSVLQGWSLYSSKSMKKKKMISFCNHVWPKYQLESGEKWPKNGSLNYNTITQLDSFCKREKKWGEIPYVESFMSLYKRINLHMTFKMMVQKVEPQKKPVLPESKPEGVPVLPLRAPGAVAHPSAPPLPIAPLSAPLPVAPPSAPLEVPVTSDGALPAGGAKASTSPPRVADSALSRWSPLPDGHKGMVSPPCTLQGTQSGPGETLPQAGQFLLRQVPVGLDDQGQPRALGLTPSSSVINLHNYKAKTPSYQDDLKKMETLFTSVFAVFHPNPADIQTLKHIFLSQEEPSTILEKSCLEAERLHYLQPDDPIRTQAELAIPETEPGWDPSDPGDQARLNHYKECLITGLQKGAENFKRVQNVQQGPKEDPFTFHVRLFDALRKYTDIDPEHPDNLGLVKVIFISQSAPDIRKRLQQLERGLWMPTSQLLQIAFEVFNGRDKIREKQEEQNITRQVALRSCNQSRPSRTSGGQNKRQRAKPQGPPKPGQKGHPFVEPRQCAFYRQKGHWKWDCPRNPASLHSLKRASITGVYGEVSHKPFLPRLECHIEKTFVKYNFMYVPECCGPLSGQEQSTHFNAQVPFAGENGDTKALPAQQCALQPAPLQLGDKPQPDVPEEILQNVRADVWADGTPGRAKMAEPVVVRLRPGAQAPKVPQYPLKRHVKEKIKPLIINFLKHKLIRPCQSPYNTPILLVQKPRTEDLFVQDLRAINKIVKEIPSVVPNSYTLLTALSGDFGWFTVLNVKDAFYCIPLSPESQELFAFEWDDPQTNIKQQYCWTVLPQGFKNAATIFMEVFAKDLKDLQLNEGCLLPYVGTILIASKTKEASDQNTILTLNFLADRGYKISKGKSQFSQPTVPFLGIELSKGQRNLLPSRREALAEVEVPATRKQLRRFLAMAEFCRIWIPNFGLIVKPLYEALKRSVNEPLSWTEECLEAFHTIQKKILKAPALGLPDIGKPFDLFVHERQGLSLGVLTQNLDSARRPVAYFSKQLDAVTRGWPVCLQAVAATCDLLQQAEKFTLDCPITVHTPHRVQPLLGQRGSYWLTTKRLKRYKVILFDNRNVTLKEVSALNPDTLLPSTTEEPVHDCIQKIKEDYSSRPDLTDQPLENPDMEMFTHGSSFMDHGLRKAGYAVITHQEILEAEALPPGTSAQKAELVAIRRALHLGAKKKVTIYTDSEYIFSVMHVYGAMWKKKGQLTSGRKKIEHTEEILALLKSVFMPEEVAIVLCPCQETDGYIARGNNLAEQAAKQAARIKHP</sequence>
<dbReference type="InterPro" id="IPR000477">
    <property type="entry name" value="RT_dom"/>
</dbReference>
<dbReference type="InterPro" id="IPR002156">
    <property type="entry name" value="RNaseH_domain"/>
</dbReference>
<dbReference type="InterPro" id="IPR008919">
    <property type="entry name" value="Retrov_capsid_N"/>
</dbReference>
<feature type="domain" description="Reverse transcriptase" evidence="3">
    <location>
        <begin position="686"/>
        <end position="874"/>
    </location>
</feature>
<feature type="region of interest" description="Disordered" evidence="2">
    <location>
        <begin position="469"/>
        <end position="505"/>
    </location>
</feature>
<dbReference type="GlyGen" id="A0A287A0G8">
    <property type="glycosylation" value="1 site"/>
</dbReference>
<dbReference type="InterPro" id="IPR012337">
    <property type="entry name" value="RNaseH-like_sf"/>
</dbReference>
<dbReference type="InterPro" id="IPR003036">
    <property type="entry name" value="Gag_P30"/>
</dbReference>
<dbReference type="InterPro" id="IPR036397">
    <property type="entry name" value="RNaseH_sf"/>
</dbReference>
<reference evidence="7" key="3">
    <citation type="submission" date="2025-05" db="UniProtKB">
        <authorList>
            <consortium name="Ensembl"/>
        </authorList>
    </citation>
    <scope>IDENTIFICATION</scope>
</reference>
<proteinExistence type="inferred from homology"/>
<dbReference type="Gene3D" id="3.10.20.370">
    <property type="match status" value="1"/>
</dbReference>
<dbReference type="EMBL" id="DQIR01107214">
    <property type="protein sequence ID" value="HDA62690.1"/>
    <property type="molecule type" value="Transcribed_RNA"/>
</dbReference>
<dbReference type="PROSITE" id="PS50878">
    <property type="entry name" value="RT_POL"/>
    <property type="match status" value="1"/>
</dbReference>
<dbReference type="Gene3D" id="3.30.420.10">
    <property type="entry name" value="Ribonuclease H-like superfamily/Ribonuclease H"/>
    <property type="match status" value="1"/>
</dbReference>
<dbReference type="SUPFAM" id="SSF56672">
    <property type="entry name" value="DNA/RNA polymerases"/>
    <property type="match status" value="1"/>
</dbReference>
<dbReference type="GO" id="GO:0003676">
    <property type="term" value="F:nucleic acid binding"/>
    <property type="evidence" value="ECO:0007669"/>
    <property type="project" value="InterPro"/>
</dbReference>
<dbReference type="GO" id="GO:0004523">
    <property type="term" value="F:RNA-DNA hybrid ribonuclease activity"/>
    <property type="evidence" value="ECO:0007669"/>
    <property type="project" value="InterPro"/>
</dbReference>
<dbReference type="SUPFAM" id="SSF47836">
    <property type="entry name" value="Retroviral matrix proteins"/>
    <property type="match status" value="1"/>
</dbReference>
<reference evidence="6" key="1">
    <citation type="journal article" date="2019" name="PeerJ">
        <title>Genes of the pig, Sus scrofa, reconstructed with EvidentialGene.</title>
        <authorList>
            <person name="Gilbert D.G."/>
        </authorList>
    </citation>
    <scope>NUCLEOTIDE SEQUENCE</scope>
</reference>
<dbReference type="InterPro" id="IPR051320">
    <property type="entry name" value="Viral_Replic_Matur_Polypro"/>
</dbReference>
<accession>A0A287A0G8</accession>
<dbReference type="Pfam" id="PF00078">
    <property type="entry name" value="RVT_1"/>
    <property type="match status" value="1"/>
</dbReference>
<dbReference type="Gene3D" id="3.30.70.270">
    <property type="match status" value="2"/>
</dbReference>
<dbReference type="CDD" id="cd09273">
    <property type="entry name" value="RNase_HI_RT_Bel"/>
    <property type="match status" value="1"/>
</dbReference>
<dbReference type="GeneTree" id="ENSGT00940000160750"/>
<dbReference type="PANTHER" id="PTHR33064:SF36">
    <property type="entry name" value="CCHC-TYPE DOMAIN-CONTAINING PROTEIN"/>
    <property type="match status" value="1"/>
</dbReference>
<keyword evidence="8" id="KW-1185">Reference proteome</keyword>
<dbReference type="GO" id="GO:0019068">
    <property type="term" value="P:virion assembly"/>
    <property type="evidence" value="ECO:0007669"/>
    <property type="project" value="InterPro"/>
</dbReference>
<dbReference type="SUPFAM" id="SSF53098">
    <property type="entry name" value="Ribonuclease H-like"/>
    <property type="match status" value="1"/>
</dbReference>
<dbReference type="Gene3D" id="3.10.10.10">
    <property type="entry name" value="HIV Type 1 Reverse Transcriptase, subunit A, domain 1"/>
    <property type="match status" value="1"/>
</dbReference>
<dbReference type="InterPro" id="IPR043128">
    <property type="entry name" value="Rev_trsase/Diguanyl_cyclase"/>
</dbReference>
<dbReference type="AlphaFoldDB" id="A0A287A0G8"/>
<evidence type="ECO:0000259" key="4">
    <source>
        <dbReference type="PROSITE" id="PS50879"/>
    </source>
</evidence>
<dbReference type="Pfam" id="PF00075">
    <property type="entry name" value="RNase_H"/>
    <property type="match status" value="1"/>
</dbReference>
<dbReference type="InterPro" id="IPR036946">
    <property type="entry name" value="G_retro_matrix_sf"/>
</dbReference>
<evidence type="ECO:0000256" key="1">
    <source>
        <dbReference type="ARBA" id="ARBA00010879"/>
    </source>
</evidence>
<dbReference type="Gene3D" id="4.10.60.10">
    <property type="entry name" value="Zinc finger, CCHC-type"/>
    <property type="match status" value="1"/>
</dbReference>
<evidence type="ECO:0000313" key="7">
    <source>
        <dbReference type="Ensembl" id="ENSSSCP00000076702.1"/>
    </source>
</evidence>
<name>A0A287A0G8_PIG</name>
<dbReference type="GO" id="GO:0006259">
    <property type="term" value="P:DNA metabolic process"/>
    <property type="evidence" value="ECO:0007669"/>
    <property type="project" value="UniProtKB-ARBA"/>
</dbReference>